<keyword evidence="1" id="KW-1133">Transmembrane helix</keyword>
<keyword evidence="1" id="KW-0812">Transmembrane</keyword>
<evidence type="ECO:0000313" key="2">
    <source>
        <dbReference type="EMBL" id="SVE63372.1"/>
    </source>
</evidence>
<dbReference type="AlphaFoldDB" id="A0A383F2F8"/>
<sequence>MASKDGKIFDTIVYIGLGVNALTALYLLLMYFEVI</sequence>
<name>A0A383F2F8_9ZZZZ</name>
<accession>A0A383F2F8</accession>
<proteinExistence type="predicted"/>
<keyword evidence="1" id="KW-0472">Membrane</keyword>
<feature type="transmembrane region" description="Helical" evidence="1">
    <location>
        <begin position="12"/>
        <end position="32"/>
    </location>
</feature>
<organism evidence="2">
    <name type="scientific">marine metagenome</name>
    <dbReference type="NCBI Taxonomy" id="408172"/>
    <lineage>
        <taxon>unclassified sequences</taxon>
        <taxon>metagenomes</taxon>
        <taxon>ecological metagenomes</taxon>
    </lineage>
</organism>
<dbReference type="EMBL" id="UINC01231010">
    <property type="protein sequence ID" value="SVE63372.1"/>
    <property type="molecule type" value="Genomic_DNA"/>
</dbReference>
<evidence type="ECO:0000256" key="1">
    <source>
        <dbReference type="SAM" id="Phobius"/>
    </source>
</evidence>
<protein>
    <submittedName>
        <fullName evidence="2">Uncharacterized protein</fullName>
    </submittedName>
</protein>
<gene>
    <name evidence="2" type="ORF">METZ01_LOCUS516226</name>
</gene>
<reference evidence="2" key="1">
    <citation type="submission" date="2018-05" db="EMBL/GenBank/DDBJ databases">
        <authorList>
            <person name="Lanie J.A."/>
            <person name="Ng W.-L."/>
            <person name="Kazmierczak K.M."/>
            <person name="Andrzejewski T.M."/>
            <person name="Davidsen T.M."/>
            <person name="Wayne K.J."/>
            <person name="Tettelin H."/>
            <person name="Glass J.I."/>
            <person name="Rusch D."/>
            <person name="Podicherti R."/>
            <person name="Tsui H.-C.T."/>
            <person name="Winkler M.E."/>
        </authorList>
    </citation>
    <scope>NUCLEOTIDE SEQUENCE</scope>
</reference>